<name>A0AAD6IKR9_PENCN</name>
<organism evidence="2 3">
    <name type="scientific">Penicillium canescens</name>
    <dbReference type="NCBI Taxonomy" id="5083"/>
    <lineage>
        <taxon>Eukaryota</taxon>
        <taxon>Fungi</taxon>
        <taxon>Dikarya</taxon>
        <taxon>Ascomycota</taxon>
        <taxon>Pezizomycotina</taxon>
        <taxon>Eurotiomycetes</taxon>
        <taxon>Eurotiomycetidae</taxon>
        <taxon>Eurotiales</taxon>
        <taxon>Aspergillaceae</taxon>
        <taxon>Penicillium</taxon>
    </lineage>
</organism>
<accession>A0AAD6IKR9</accession>
<keyword evidence="3" id="KW-1185">Reference proteome</keyword>
<dbReference type="Pfam" id="PF24539">
    <property type="entry name" value="DUF7600"/>
    <property type="match status" value="1"/>
</dbReference>
<evidence type="ECO:0000259" key="1">
    <source>
        <dbReference type="Pfam" id="PF24539"/>
    </source>
</evidence>
<dbReference type="AlphaFoldDB" id="A0AAD6IKR9"/>
<reference evidence="2" key="2">
    <citation type="submission" date="2023-01" db="EMBL/GenBank/DDBJ databases">
        <authorList>
            <person name="Petersen C."/>
        </authorList>
    </citation>
    <scope>NUCLEOTIDE SEQUENCE</scope>
    <source>
        <strain evidence="2">IBT 15450</strain>
    </source>
</reference>
<comment type="caution">
    <text evidence="2">The sequence shown here is derived from an EMBL/GenBank/DDBJ whole genome shotgun (WGS) entry which is preliminary data.</text>
</comment>
<sequence>MVRGFQTNLQINLLGEFAWKGASAEIRCDRYPGQGKGCSKCGKEHILITQGVVLQNLAGLSVSILDEGTKTYITGIDLISADVETPNITFGYRLPGGQVTINLNGQQLRGFTIIMGDGGIHAIRPILSTNIVASWIGQPEENDACNSTHLSLEDDVKAMLGKFDQCKMVSLSIA</sequence>
<dbReference type="EMBL" id="JAQJZL010000002">
    <property type="protein sequence ID" value="KAJ6052375.1"/>
    <property type="molecule type" value="Genomic_DNA"/>
</dbReference>
<evidence type="ECO:0000313" key="2">
    <source>
        <dbReference type="EMBL" id="KAJ6052375.1"/>
    </source>
</evidence>
<reference evidence="2" key="1">
    <citation type="journal article" date="2023" name="IMA Fungus">
        <title>Comparative genomic study of the Penicillium genus elucidates a diverse pangenome and 15 lateral gene transfer events.</title>
        <authorList>
            <person name="Petersen C."/>
            <person name="Sorensen T."/>
            <person name="Nielsen M.R."/>
            <person name="Sondergaard T.E."/>
            <person name="Sorensen J.L."/>
            <person name="Fitzpatrick D.A."/>
            <person name="Frisvad J.C."/>
            <person name="Nielsen K.L."/>
        </authorList>
    </citation>
    <scope>NUCLEOTIDE SEQUENCE</scope>
    <source>
        <strain evidence="2">IBT 15450</strain>
    </source>
</reference>
<gene>
    <name evidence="2" type="ORF">N7460_002909</name>
</gene>
<evidence type="ECO:0000313" key="3">
    <source>
        <dbReference type="Proteomes" id="UP001219568"/>
    </source>
</evidence>
<feature type="domain" description="DUF7600" evidence="1">
    <location>
        <begin position="16"/>
        <end position="174"/>
    </location>
</feature>
<protein>
    <recommendedName>
        <fullName evidence="1">DUF7600 domain-containing protein</fullName>
    </recommendedName>
</protein>
<proteinExistence type="predicted"/>
<dbReference type="Proteomes" id="UP001219568">
    <property type="component" value="Unassembled WGS sequence"/>
</dbReference>
<dbReference type="InterPro" id="IPR056021">
    <property type="entry name" value="DUF7600"/>
</dbReference>